<keyword evidence="3" id="KW-1185">Reference proteome</keyword>
<gene>
    <name evidence="2" type="ORF">ACFFX0_02465</name>
</gene>
<evidence type="ECO:0000313" key="3">
    <source>
        <dbReference type="Proteomes" id="UP001589575"/>
    </source>
</evidence>
<feature type="region of interest" description="Disordered" evidence="1">
    <location>
        <begin position="35"/>
        <end position="69"/>
    </location>
</feature>
<evidence type="ECO:0000256" key="1">
    <source>
        <dbReference type="SAM" id="MobiDB-lite"/>
    </source>
</evidence>
<proteinExistence type="predicted"/>
<organism evidence="2 3">
    <name type="scientific">Citricoccus parietis</name>
    <dbReference type="NCBI Taxonomy" id="592307"/>
    <lineage>
        <taxon>Bacteria</taxon>
        <taxon>Bacillati</taxon>
        <taxon>Actinomycetota</taxon>
        <taxon>Actinomycetes</taxon>
        <taxon>Micrococcales</taxon>
        <taxon>Micrococcaceae</taxon>
        <taxon>Citricoccus</taxon>
    </lineage>
</organism>
<reference evidence="2 3" key="1">
    <citation type="submission" date="2024-09" db="EMBL/GenBank/DDBJ databases">
        <authorList>
            <person name="Sun Q."/>
            <person name="Mori K."/>
        </authorList>
    </citation>
    <scope>NUCLEOTIDE SEQUENCE [LARGE SCALE GENOMIC DNA]</scope>
    <source>
        <strain evidence="2 3">CCM 7609</strain>
    </source>
</reference>
<comment type="caution">
    <text evidence="2">The sequence shown here is derived from an EMBL/GenBank/DDBJ whole genome shotgun (WGS) entry which is preliminary data.</text>
</comment>
<feature type="compositionally biased region" description="Low complexity" evidence="1">
    <location>
        <begin position="37"/>
        <end position="51"/>
    </location>
</feature>
<accession>A0ABV5FUJ0</accession>
<name>A0ABV5FUJ0_9MICC</name>
<evidence type="ECO:0000313" key="2">
    <source>
        <dbReference type="EMBL" id="MFB9070114.1"/>
    </source>
</evidence>
<sequence>MALPEIPVWSSMLAPASSRASEVIWDRTTDSVNSLEPAVSSAPSSAPALALSPPPSPPPQPVSSNAATAVRPMPPSVVLRVVAFLMSVPHFSTITG</sequence>
<dbReference type="Proteomes" id="UP001589575">
    <property type="component" value="Unassembled WGS sequence"/>
</dbReference>
<feature type="compositionally biased region" description="Pro residues" evidence="1">
    <location>
        <begin position="52"/>
        <end position="61"/>
    </location>
</feature>
<dbReference type="EMBL" id="JBHMFI010000001">
    <property type="protein sequence ID" value="MFB9070114.1"/>
    <property type="molecule type" value="Genomic_DNA"/>
</dbReference>
<protein>
    <submittedName>
        <fullName evidence="2">Uncharacterized protein</fullName>
    </submittedName>
</protein>